<reference evidence="18 19" key="1">
    <citation type="journal article" date="2018" name="Environ. Microbiol.">
        <title>Isolation and genomic characterization of Novimethylophilus kurashikiensis gen. nov. sp. nov., a new lanthanide-dependent methylotrophic species of Methylophilaceae.</title>
        <authorList>
            <person name="Lv H."/>
            <person name="Sahin N."/>
            <person name="Tani A."/>
        </authorList>
    </citation>
    <scope>NUCLEOTIDE SEQUENCE [LARGE SCALE GENOMIC DNA]</scope>
    <source>
        <strain evidence="18 19">La2-4</strain>
    </source>
</reference>
<keyword evidence="2" id="KW-0813">Transport</keyword>
<keyword evidence="7" id="KW-0378">Hydrolase</keyword>
<evidence type="ECO:0000256" key="6">
    <source>
        <dbReference type="ARBA" id="ARBA00022741"/>
    </source>
</evidence>
<dbReference type="PANTHER" id="PTHR43394:SF1">
    <property type="entry name" value="ATP-BINDING CASSETTE SUB-FAMILY B MEMBER 10, MITOCHONDRIAL"/>
    <property type="match status" value="1"/>
</dbReference>
<keyword evidence="5" id="KW-0354">Hemolysis</keyword>
<keyword evidence="8 18" id="KW-0067">ATP-binding</keyword>
<keyword evidence="10 14" id="KW-0472">Membrane</keyword>
<evidence type="ECO:0000313" key="19">
    <source>
        <dbReference type="Proteomes" id="UP000245081"/>
    </source>
</evidence>
<dbReference type="PROSITE" id="PS50929">
    <property type="entry name" value="ABC_TM1F"/>
    <property type="match status" value="1"/>
</dbReference>
<dbReference type="Proteomes" id="UP000245081">
    <property type="component" value="Unassembled WGS sequence"/>
</dbReference>
<dbReference type="InterPro" id="IPR027417">
    <property type="entry name" value="P-loop_NTPase"/>
</dbReference>
<keyword evidence="4 14" id="KW-0812">Transmembrane</keyword>
<gene>
    <name evidence="18" type="primary">lapB</name>
    <name evidence="18" type="ORF">NMK_2820</name>
</gene>
<dbReference type="InterPro" id="IPR003439">
    <property type="entry name" value="ABC_transporter-like_ATP-bd"/>
</dbReference>
<keyword evidence="9 14" id="KW-1133">Transmembrane helix</keyword>
<dbReference type="InterPro" id="IPR011527">
    <property type="entry name" value="ABC1_TM_dom"/>
</dbReference>
<dbReference type="InterPro" id="IPR039421">
    <property type="entry name" value="Type_1_exporter"/>
</dbReference>
<evidence type="ECO:0000256" key="12">
    <source>
        <dbReference type="ARBA" id="ARBA00061173"/>
    </source>
</evidence>
<feature type="transmembrane region" description="Helical" evidence="14">
    <location>
        <begin position="174"/>
        <end position="196"/>
    </location>
</feature>
<dbReference type="GO" id="GO:0005886">
    <property type="term" value="C:plasma membrane"/>
    <property type="evidence" value="ECO:0007669"/>
    <property type="project" value="UniProtKB-SubCell"/>
</dbReference>
<keyword evidence="19" id="KW-1185">Reference proteome</keyword>
<dbReference type="PROSITE" id="PS50893">
    <property type="entry name" value="ABC_TRANSPORTER_2"/>
    <property type="match status" value="1"/>
</dbReference>
<organism evidence="18 19">
    <name type="scientific">Novimethylophilus kurashikiensis</name>
    <dbReference type="NCBI Taxonomy" id="1825523"/>
    <lineage>
        <taxon>Bacteria</taxon>
        <taxon>Pseudomonadati</taxon>
        <taxon>Pseudomonadota</taxon>
        <taxon>Betaproteobacteria</taxon>
        <taxon>Nitrosomonadales</taxon>
        <taxon>Methylophilaceae</taxon>
        <taxon>Novimethylophilus</taxon>
    </lineage>
</organism>
<evidence type="ECO:0000259" key="17">
    <source>
        <dbReference type="PROSITE" id="PS50990"/>
    </source>
</evidence>
<evidence type="ECO:0000256" key="9">
    <source>
        <dbReference type="ARBA" id="ARBA00022989"/>
    </source>
</evidence>
<dbReference type="InterPro" id="IPR036640">
    <property type="entry name" value="ABC1_TM_sf"/>
</dbReference>
<dbReference type="GO" id="GO:0031640">
    <property type="term" value="P:killing of cells of another organism"/>
    <property type="evidence" value="ECO:0007669"/>
    <property type="project" value="UniProtKB-KW"/>
</dbReference>
<evidence type="ECO:0000256" key="2">
    <source>
        <dbReference type="ARBA" id="ARBA00022448"/>
    </source>
</evidence>
<evidence type="ECO:0000259" key="16">
    <source>
        <dbReference type="PROSITE" id="PS50929"/>
    </source>
</evidence>
<feature type="domain" description="ABC transmembrane type-1" evidence="16">
    <location>
        <begin position="174"/>
        <end position="452"/>
    </location>
</feature>
<dbReference type="PANTHER" id="PTHR43394">
    <property type="entry name" value="ATP-DEPENDENT PERMEASE MDL1, MITOCHONDRIAL"/>
    <property type="match status" value="1"/>
</dbReference>
<dbReference type="Pfam" id="PF00005">
    <property type="entry name" value="ABC_tran"/>
    <property type="match status" value="1"/>
</dbReference>
<dbReference type="RefSeq" id="WP_109016382.1">
    <property type="nucleotide sequence ID" value="NZ_BDOQ01000017.1"/>
</dbReference>
<accession>A0A2R5FAI9</accession>
<evidence type="ECO:0000259" key="15">
    <source>
        <dbReference type="PROSITE" id="PS50893"/>
    </source>
</evidence>
<dbReference type="EMBL" id="BDOQ01000017">
    <property type="protein sequence ID" value="GBG15217.1"/>
    <property type="molecule type" value="Genomic_DNA"/>
</dbReference>
<dbReference type="Gene3D" id="1.20.1560.10">
    <property type="entry name" value="ABC transporter type 1, transmembrane domain"/>
    <property type="match status" value="1"/>
</dbReference>
<keyword evidence="5" id="KW-0204">Cytolysis</keyword>
<proteinExistence type="inferred from homology"/>
<dbReference type="GO" id="GO:0016887">
    <property type="term" value="F:ATP hydrolysis activity"/>
    <property type="evidence" value="ECO:0007669"/>
    <property type="project" value="InterPro"/>
</dbReference>
<keyword evidence="6" id="KW-0547">Nucleotide-binding</keyword>
<comment type="subcellular location">
    <subcellularLocation>
        <location evidence="1">Cell membrane</location>
        <topology evidence="1">Multi-pass membrane protein</topology>
    </subcellularLocation>
</comment>
<dbReference type="OrthoDB" id="8554730at2"/>
<dbReference type="Pfam" id="PF00664">
    <property type="entry name" value="ABC_membrane"/>
    <property type="match status" value="1"/>
</dbReference>
<evidence type="ECO:0000256" key="7">
    <source>
        <dbReference type="ARBA" id="ARBA00022801"/>
    </source>
</evidence>
<feature type="transmembrane region" description="Helical" evidence="14">
    <location>
        <begin position="392"/>
        <end position="417"/>
    </location>
</feature>
<protein>
    <recommendedName>
        <fullName evidence="13">Cyclolysin secretion/processing ATP-binding protein CyaB</fullName>
    </recommendedName>
</protein>
<evidence type="ECO:0000256" key="14">
    <source>
        <dbReference type="SAM" id="Phobius"/>
    </source>
</evidence>
<evidence type="ECO:0000256" key="3">
    <source>
        <dbReference type="ARBA" id="ARBA00022475"/>
    </source>
</evidence>
<dbReference type="NCBIfam" id="TIGR03375">
    <property type="entry name" value="type_I_sec_LssB"/>
    <property type="match status" value="1"/>
</dbReference>
<comment type="similarity">
    <text evidence="12">Belongs to the ABC transporter superfamily. Cyclolysin exporter (TC 3.A.1.109.2) family.</text>
</comment>
<dbReference type="Gene3D" id="3.90.70.10">
    <property type="entry name" value="Cysteine proteinases"/>
    <property type="match status" value="1"/>
</dbReference>
<dbReference type="InterPro" id="IPR003593">
    <property type="entry name" value="AAA+_ATPase"/>
</dbReference>
<dbReference type="AlphaFoldDB" id="A0A2R5FAI9"/>
<dbReference type="CDD" id="cd02421">
    <property type="entry name" value="Peptidase_C39_likeD"/>
    <property type="match status" value="1"/>
</dbReference>
<dbReference type="InterPro" id="IPR005074">
    <property type="entry name" value="Peptidase_C39"/>
</dbReference>
<evidence type="ECO:0000256" key="4">
    <source>
        <dbReference type="ARBA" id="ARBA00022692"/>
    </source>
</evidence>
<dbReference type="GO" id="GO:0005524">
    <property type="term" value="F:ATP binding"/>
    <property type="evidence" value="ECO:0007669"/>
    <property type="project" value="UniProtKB-KW"/>
</dbReference>
<evidence type="ECO:0000256" key="11">
    <source>
        <dbReference type="ARBA" id="ARBA00055355"/>
    </source>
</evidence>
<evidence type="ECO:0000256" key="10">
    <source>
        <dbReference type="ARBA" id="ARBA00023136"/>
    </source>
</evidence>
<comment type="caution">
    <text evidence="18">The sequence shown here is derived from an EMBL/GenBank/DDBJ whole genome shotgun (WGS) entry which is preliminary data.</text>
</comment>
<feature type="transmembrane region" description="Helical" evidence="14">
    <location>
        <begin position="280"/>
        <end position="304"/>
    </location>
</feature>
<feature type="domain" description="ABC transporter" evidence="15">
    <location>
        <begin position="486"/>
        <end position="721"/>
    </location>
</feature>
<dbReference type="PROSITE" id="PS50990">
    <property type="entry name" value="PEPTIDASE_C39"/>
    <property type="match status" value="1"/>
</dbReference>
<dbReference type="CDD" id="cd03245">
    <property type="entry name" value="ABCC_bacteriocin_exporters"/>
    <property type="match status" value="1"/>
</dbReference>
<dbReference type="SUPFAM" id="SSF52540">
    <property type="entry name" value="P-loop containing nucleoside triphosphate hydrolases"/>
    <property type="match status" value="1"/>
</dbReference>
<dbReference type="FunFam" id="3.40.50.300:FF:000299">
    <property type="entry name" value="ABC transporter ATP-binding protein/permease"/>
    <property type="match status" value="1"/>
</dbReference>
<dbReference type="SMART" id="SM00382">
    <property type="entry name" value="AAA"/>
    <property type="match status" value="1"/>
</dbReference>
<dbReference type="InterPro" id="IPR017750">
    <property type="entry name" value="ATPase_T1SS"/>
</dbReference>
<keyword evidence="3" id="KW-1003">Cell membrane</keyword>
<name>A0A2R5FAI9_9PROT</name>
<feature type="domain" description="Peptidase C39" evidence="17">
    <location>
        <begin position="14"/>
        <end position="138"/>
    </location>
</feature>
<dbReference type="GO" id="GO:0006508">
    <property type="term" value="P:proteolysis"/>
    <property type="evidence" value="ECO:0007669"/>
    <property type="project" value="InterPro"/>
</dbReference>
<dbReference type="Gene3D" id="3.40.50.300">
    <property type="entry name" value="P-loop containing nucleotide triphosphate hydrolases"/>
    <property type="match status" value="1"/>
</dbReference>
<evidence type="ECO:0000256" key="8">
    <source>
        <dbReference type="ARBA" id="ARBA00022840"/>
    </source>
</evidence>
<comment type="function">
    <text evidence="11">Involved in the export of calmodulin-sensitive adenylate cyclase-hemolysin (cyclolysin).</text>
</comment>
<dbReference type="GO" id="GO:0015421">
    <property type="term" value="F:ABC-type oligopeptide transporter activity"/>
    <property type="evidence" value="ECO:0007669"/>
    <property type="project" value="TreeGrafter"/>
</dbReference>
<evidence type="ECO:0000256" key="13">
    <source>
        <dbReference type="ARBA" id="ARBA00072252"/>
    </source>
</evidence>
<dbReference type="SUPFAM" id="SSF90123">
    <property type="entry name" value="ABC transporter transmembrane region"/>
    <property type="match status" value="1"/>
</dbReference>
<dbReference type="GO" id="GO:0008233">
    <property type="term" value="F:peptidase activity"/>
    <property type="evidence" value="ECO:0007669"/>
    <property type="project" value="InterPro"/>
</dbReference>
<evidence type="ECO:0000313" key="18">
    <source>
        <dbReference type="EMBL" id="GBG15217.1"/>
    </source>
</evidence>
<feature type="transmembrane region" description="Helical" evidence="14">
    <location>
        <begin position="208"/>
        <end position="225"/>
    </location>
</feature>
<feature type="transmembrane region" description="Helical" evidence="14">
    <location>
        <begin position="310"/>
        <end position="327"/>
    </location>
</feature>
<sequence length="722" mass="79147">MSANNNEASWNIPRDALLPDDPLTNCLVLLTRLQHRPFSPQTLTAGLPLESSRLTPELFPRAAARAGLTAKILKRPIEKIADITLPVVLLLKGGGATILMRNAANGRVRLLSPDAGAGDIEVSLEEIQAQYTGFAIFVKQAFRFDSRSDISFIPRPTSWFWDTVKMAWPIYAEVLMASLLINLFALAVPLFTMNVYDRVVPNHTFETLWVLAIGVMAVYVFDFVMRGLRGYFIDIAGKKIDVILSANIFEKIQSIRMEARPASVGAIASSVQEFESFRDFITSATITTLVDLPFLLIFLFIIWWLGGLTVIPVLVAVPLILIISFFAQRALGKVIAETFRTSSQRQATLIETLTGLETIKSIGAEAPMQRRWEQLIGHLGKLSLKARILSSVTVNAATFIQQLATVGVVVVGVYLIADKEMTMGALVACSLLTGRALAPLSQVASLLTRFHHAKAALEGINRMMALPVEREPGKNFVNRQTFKGEIEFKNVTFNYPGQQVSALQNVSFHIQPGERVGVIGRIGSGKTTLEKLILGLYQPTEGSVWIDGVDIRQIDPAELRKSIGYVPDEPLLFFGSVKDNIVLGAPYVDDLAVLRAAEISCAAEFINRHPQGFDMPIGERGQGLSSGQKQTVAVARALLLDPPIMLLDDPSNSLDNRSEDNLKNKLMQHTAGKTFILITHRASMLSLVNRLIVVDNGRIVADGPKDQVLEALAGGKLHVAKN</sequence>
<evidence type="ECO:0000256" key="5">
    <source>
        <dbReference type="ARBA" id="ARBA00022735"/>
    </source>
</evidence>
<evidence type="ECO:0000256" key="1">
    <source>
        <dbReference type="ARBA" id="ARBA00004651"/>
    </source>
</evidence>
<dbReference type="CDD" id="cd18587">
    <property type="entry name" value="ABC_6TM_LapB_like"/>
    <property type="match status" value="1"/>
</dbReference>